<reference evidence="1" key="2">
    <citation type="journal article" date="2021" name="Microbiome">
        <title>Successional dynamics and alternative stable states in a saline activated sludge microbial community over 9 years.</title>
        <authorList>
            <person name="Wang Y."/>
            <person name="Ye J."/>
            <person name="Ju F."/>
            <person name="Liu L."/>
            <person name="Boyd J.A."/>
            <person name="Deng Y."/>
            <person name="Parks D.H."/>
            <person name="Jiang X."/>
            <person name="Yin X."/>
            <person name="Woodcroft B.J."/>
            <person name="Tyson G.W."/>
            <person name="Hugenholtz P."/>
            <person name="Polz M.F."/>
            <person name="Zhang T."/>
        </authorList>
    </citation>
    <scope>NUCLEOTIDE SEQUENCE</scope>
    <source>
        <strain evidence="1">HKST-UBA02</strain>
    </source>
</reference>
<accession>A0A956NFM6</accession>
<dbReference type="AlphaFoldDB" id="A0A956NFM6"/>
<name>A0A956NFM6_UNCEI</name>
<evidence type="ECO:0000313" key="1">
    <source>
        <dbReference type="EMBL" id="MCA9758522.1"/>
    </source>
</evidence>
<dbReference type="PROSITE" id="PS51257">
    <property type="entry name" value="PROKAR_LIPOPROTEIN"/>
    <property type="match status" value="1"/>
</dbReference>
<organism evidence="1 2">
    <name type="scientific">Eiseniibacteriota bacterium</name>
    <dbReference type="NCBI Taxonomy" id="2212470"/>
    <lineage>
        <taxon>Bacteria</taxon>
        <taxon>Candidatus Eiseniibacteriota</taxon>
    </lineage>
</organism>
<evidence type="ECO:0000313" key="2">
    <source>
        <dbReference type="Proteomes" id="UP000739538"/>
    </source>
</evidence>
<proteinExistence type="predicted"/>
<gene>
    <name evidence="1" type="ORF">KDA27_22185</name>
</gene>
<dbReference type="Proteomes" id="UP000739538">
    <property type="component" value="Unassembled WGS sequence"/>
</dbReference>
<reference evidence="1" key="1">
    <citation type="submission" date="2020-04" db="EMBL/GenBank/DDBJ databases">
        <authorList>
            <person name="Zhang T."/>
        </authorList>
    </citation>
    <scope>NUCLEOTIDE SEQUENCE</scope>
    <source>
        <strain evidence="1">HKST-UBA02</strain>
    </source>
</reference>
<sequence length="170" mass="18205">MNSTRQGILSLLAVTLGLAGCGRDSHPPAQLPVRDLGDLETVAREDSAGTAARIGQLLDLEPPLRLDEIDRYWDGGSVGGRFVDARGETLRFSYSAWMSDEAAPERLYLGAEHFRRPEARLVPAGAEEEAALAAALFLYGPSSGIGWELAKALCGDPVPRYQNSGPAQGR</sequence>
<comment type="caution">
    <text evidence="1">The sequence shown here is derived from an EMBL/GenBank/DDBJ whole genome shotgun (WGS) entry which is preliminary data.</text>
</comment>
<protein>
    <submittedName>
        <fullName evidence="1">Uncharacterized protein</fullName>
    </submittedName>
</protein>
<dbReference type="EMBL" id="JAGQHS010000181">
    <property type="protein sequence ID" value="MCA9758522.1"/>
    <property type="molecule type" value="Genomic_DNA"/>
</dbReference>